<dbReference type="Proteomes" id="UP000266721">
    <property type="component" value="Unassembled WGS sequence"/>
</dbReference>
<feature type="region of interest" description="Disordered" evidence="3">
    <location>
        <begin position="1"/>
        <end position="23"/>
    </location>
</feature>
<comment type="caution">
    <text evidence="4">The sequence shown here is derived from an EMBL/GenBank/DDBJ whole genome shotgun (WGS) entry which is preliminary data.</text>
</comment>
<dbReference type="GO" id="GO:0019216">
    <property type="term" value="P:regulation of lipid metabolic process"/>
    <property type="evidence" value="ECO:0007669"/>
    <property type="project" value="TreeGrafter"/>
</dbReference>
<proteinExistence type="inferred from homology"/>
<gene>
    <name evidence="4" type="ORF">AM593_02465</name>
</gene>
<protein>
    <submittedName>
        <fullName evidence="4">Optic atrophy3 protein</fullName>
    </submittedName>
</protein>
<sequence length="178" mass="20552">MENVSKRQQPDHRADNSLRPPMGLKCSEKLPHIHGSTICRYLQITRPVVHRLSALAKRNQTFRSVIVPIGQGYHSMDLTSQSRLFGVDTQTRVEPLSTDEAMNLGSKLLGEVLVYGVSASFLLYEYHKSSRKEKIKTENRQNDKVELQGKIQEYWEITEAEIEQLRRKIFELEAKNRS</sequence>
<name>A0A3L5TUN7_MYTGA</name>
<dbReference type="EMBL" id="KV582012">
    <property type="protein sequence ID" value="OPL33660.1"/>
    <property type="molecule type" value="Genomic_DNA"/>
</dbReference>
<dbReference type="Pfam" id="PF07047">
    <property type="entry name" value="OPA3"/>
    <property type="match status" value="1"/>
</dbReference>
<feature type="non-terminal residue" evidence="4">
    <location>
        <position position="1"/>
    </location>
</feature>
<keyword evidence="2" id="KW-0175">Coiled coil</keyword>
<evidence type="ECO:0000313" key="4">
    <source>
        <dbReference type="EMBL" id="OPL33660.1"/>
    </source>
</evidence>
<evidence type="ECO:0000256" key="1">
    <source>
        <dbReference type="ARBA" id="ARBA00007584"/>
    </source>
</evidence>
<dbReference type="AlphaFoldDB" id="A0A3L5TUN7"/>
<evidence type="ECO:0000256" key="3">
    <source>
        <dbReference type="SAM" id="MobiDB-lite"/>
    </source>
</evidence>
<comment type="similarity">
    <text evidence="1">Belongs to the OPA3 family.</text>
</comment>
<evidence type="ECO:0000256" key="2">
    <source>
        <dbReference type="ARBA" id="ARBA00023054"/>
    </source>
</evidence>
<feature type="compositionally biased region" description="Basic and acidic residues" evidence="3">
    <location>
        <begin position="1"/>
        <end position="16"/>
    </location>
</feature>
<dbReference type="GO" id="GO:0005739">
    <property type="term" value="C:mitochondrion"/>
    <property type="evidence" value="ECO:0007669"/>
    <property type="project" value="TreeGrafter"/>
</dbReference>
<reference evidence="4 5" key="1">
    <citation type="journal article" date="2016" name="PLoS ONE">
        <title>A First Insight into the Genome of the Filter-Feeder Mussel Mytilus galloprovincialis.</title>
        <authorList>
            <person name="Murgarella M."/>
            <person name="Puiu D."/>
            <person name="Novoa B."/>
            <person name="Figueras A."/>
            <person name="Posada D."/>
            <person name="Canchaya C."/>
        </authorList>
    </citation>
    <scope>NUCLEOTIDE SEQUENCE [LARGE SCALE GENOMIC DNA]</scope>
    <source>
        <tissue evidence="4">Muscle</tissue>
    </source>
</reference>
<dbReference type="PANTHER" id="PTHR12499:SF0">
    <property type="entry name" value="OPTIC ATROPHY 3 PROTEIN"/>
    <property type="match status" value="1"/>
</dbReference>
<organism evidence="4 5">
    <name type="scientific">Mytilus galloprovincialis</name>
    <name type="common">Mediterranean mussel</name>
    <dbReference type="NCBI Taxonomy" id="29158"/>
    <lineage>
        <taxon>Eukaryota</taxon>
        <taxon>Metazoa</taxon>
        <taxon>Spiralia</taxon>
        <taxon>Lophotrochozoa</taxon>
        <taxon>Mollusca</taxon>
        <taxon>Bivalvia</taxon>
        <taxon>Autobranchia</taxon>
        <taxon>Pteriomorphia</taxon>
        <taxon>Mytilida</taxon>
        <taxon>Mytiloidea</taxon>
        <taxon>Mytilidae</taxon>
        <taxon>Mytilinae</taxon>
        <taxon>Mytilus</taxon>
    </lineage>
</organism>
<evidence type="ECO:0000313" key="5">
    <source>
        <dbReference type="Proteomes" id="UP000266721"/>
    </source>
</evidence>
<keyword evidence="5" id="KW-1185">Reference proteome</keyword>
<dbReference type="PANTHER" id="PTHR12499">
    <property type="entry name" value="OPTIC ATROPHY 3 PROTEIN OPA3"/>
    <property type="match status" value="1"/>
</dbReference>
<accession>A0A3L5TUN7</accession>
<dbReference type="InterPro" id="IPR010754">
    <property type="entry name" value="OPA3-like"/>
</dbReference>